<feature type="domain" description="RNase H type-1" evidence="2">
    <location>
        <begin position="300"/>
        <end position="434"/>
    </location>
</feature>
<dbReference type="InterPro" id="IPR036397">
    <property type="entry name" value="RNaseH_sf"/>
</dbReference>
<evidence type="ECO:0000313" key="3">
    <source>
        <dbReference type="Proteomes" id="UP000079169"/>
    </source>
</evidence>
<dbReference type="InterPro" id="IPR044730">
    <property type="entry name" value="RNase_H-like_dom_plant"/>
</dbReference>
<name>A0A3Q0JG49_DIACI</name>
<evidence type="ECO:0000313" key="4">
    <source>
        <dbReference type="RefSeq" id="XP_026686038.1"/>
    </source>
</evidence>
<dbReference type="PANTHER" id="PTHR47723">
    <property type="entry name" value="OS05G0353850 PROTEIN"/>
    <property type="match status" value="1"/>
</dbReference>
<evidence type="ECO:0000259" key="2">
    <source>
        <dbReference type="PROSITE" id="PS50879"/>
    </source>
</evidence>
<accession>A0A3Q0JG49</accession>
<dbReference type="Gene3D" id="3.30.420.10">
    <property type="entry name" value="Ribonuclease H-like superfamily/Ribonuclease H"/>
    <property type="match status" value="2"/>
</dbReference>
<dbReference type="KEGG" id="dci:113471242"/>
<dbReference type="CDD" id="cd06222">
    <property type="entry name" value="RNase_H_like"/>
    <property type="match status" value="1"/>
</dbReference>
<dbReference type="GeneID" id="113471242"/>
<protein>
    <submittedName>
        <fullName evidence="4">Uncharacterized protein LOC113471242</fullName>
    </submittedName>
</protein>
<dbReference type="GO" id="GO:0003676">
    <property type="term" value="F:nucleic acid binding"/>
    <property type="evidence" value="ECO:0007669"/>
    <property type="project" value="InterPro"/>
</dbReference>
<dbReference type="RefSeq" id="XP_026686038.1">
    <property type="nucleotide sequence ID" value="XM_026830237.1"/>
</dbReference>
<evidence type="ECO:0000256" key="1">
    <source>
        <dbReference type="SAM" id="MobiDB-lite"/>
    </source>
</evidence>
<organism evidence="3 4">
    <name type="scientific">Diaphorina citri</name>
    <name type="common">Asian citrus psyllid</name>
    <dbReference type="NCBI Taxonomy" id="121845"/>
    <lineage>
        <taxon>Eukaryota</taxon>
        <taxon>Metazoa</taxon>
        <taxon>Ecdysozoa</taxon>
        <taxon>Arthropoda</taxon>
        <taxon>Hexapoda</taxon>
        <taxon>Insecta</taxon>
        <taxon>Pterygota</taxon>
        <taxon>Neoptera</taxon>
        <taxon>Paraneoptera</taxon>
        <taxon>Hemiptera</taxon>
        <taxon>Sternorrhyncha</taxon>
        <taxon>Psylloidea</taxon>
        <taxon>Psyllidae</taxon>
        <taxon>Diaphorininae</taxon>
        <taxon>Diaphorina</taxon>
    </lineage>
</organism>
<sequence>MYKHLIDNNILPMEQRGCLEGATGCKDLLMLDKIITEDCKKKYKNLSVAWIDLLKAYDNCPHEWMVKVIQMYKIDLKSATFCVFCVFHGRRLVIVMSDFNNSDGEDITMSGDCPRDKRGIPPDPGKGSGNATQDDGESYCNLSNKYNSKIFTCNKPPVYLLEYNITLTQINIGYIDQYESAPEYAKQNCFLNEVKDKWPNAYLIFTDGSKTSESVASAFYDTQNKNSGTFKLQNFATIFTAEAFAILQALKYASSIKEKEVIIITDSKSCLEKLKNTSKSNGNPSHLILDIFKELSIYYLYYNFVIHQAGYCKVSIRESLWIFDTQNKNSGTFKLKNFATIFTAEAFAILQALKYVSSIKENEVIIITDSKSCLEKLKNTSKSNGNPSHLILDIFKALSHLQEWNISVRFIWVRGHAGIAGNEAVDRLAKETARGTDALNPYPIPVQDVRAVTDMQHEIQWRENVMSQNNNKGLFYKNLFTITDKKPWFAKAIPLRKFIVTFNRLRSNHAICQAYLHKINIAPTNLCQECLEREDMAHIILCCPKYQVKRLTLFKNIEGILEHPFNYGLLIQNPSCYSHIFKFLNKIKITP</sequence>
<dbReference type="PANTHER" id="PTHR47723:SF19">
    <property type="entry name" value="POLYNUCLEOTIDYL TRANSFERASE, RIBONUCLEASE H-LIKE SUPERFAMILY PROTEIN"/>
    <property type="match status" value="1"/>
</dbReference>
<dbReference type="SUPFAM" id="SSF53098">
    <property type="entry name" value="Ribonuclease H-like"/>
    <property type="match status" value="2"/>
</dbReference>
<dbReference type="InterPro" id="IPR012337">
    <property type="entry name" value="RNaseH-like_sf"/>
</dbReference>
<dbReference type="AlphaFoldDB" id="A0A3Q0JG49"/>
<feature type="region of interest" description="Disordered" evidence="1">
    <location>
        <begin position="106"/>
        <end position="134"/>
    </location>
</feature>
<dbReference type="Pfam" id="PF00075">
    <property type="entry name" value="RNase_H"/>
    <property type="match status" value="1"/>
</dbReference>
<reference evidence="4" key="1">
    <citation type="submission" date="2025-08" db="UniProtKB">
        <authorList>
            <consortium name="RefSeq"/>
        </authorList>
    </citation>
    <scope>IDENTIFICATION</scope>
</reference>
<dbReference type="Proteomes" id="UP000079169">
    <property type="component" value="Unplaced"/>
</dbReference>
<dbReference type="PaxDb" id="121845-A0A3Q0JG49"/>
<dbReference type="STRING" id="121845.A0A3Q0JG49"/>
<dbReference type="CDD" id="cd09276">
    <property type="entry name" value="Rnase_HI_RT_non_LTR"/>
    <property type="match status" value="1"/>
</dbReference>
<dbReference type="GO" id="GO:0004523">
    <property type="term" value="F:RNA-DNA hybrid ribonuclease activity"/>
    <property type="evidence" value="ECO:0007669"/>
    <property type="project" value="InterPro"/>
</dbReference>
<dbReference type="InterPro" id="IPR053151">
    <property type="entry name" value="RNase_H-like"/>
</dbReference>
<dbReference type="InterPro" id="IPR002156">
    <property type="entry name" value="RNaseH_domain"/>
</dbReference>
<keyword evidence="3" id="KW-1185">Reference proteome</keyword>
<gene>
    <name evidence="4" type="primary">LOC113471242</name>
</gene>
<dbReference type="Pfam" id="PF13456">
    <property type="entry name" value="RVT_3"/>
    <property type="match status" value="1"/>
</dbReference>
<dbReference type="PROSITE" id="PS50879">
    <property type="entry name" value="RNASE_H_1"/>
    <property type="match status" value="1"/>
</dbReference>
<proteinExistence type="predicted"/>